<dbReference type="GeneID" id="55584432"/>
<reference evidence="8 9" key="1">
    <citation type="journal article" date="2019" name="ISME J.">
        <title>Isolation and characterization of a thermophilic sulfur- and iron-reducing thaumarchaeote from a terrestrial acidic hot spring.</title>
        <authorList>
            <person name="Kato S."/>
            <person name="Itoh T."/>
            <person name="Yuki M."/>
            <person name="Nagamori M."/>
            <person name="Ohnishi M."/>
            <person name="Uematsu K."/>
            <person name="Suzuki K."/>
            <person name="Takashina T."/>
            <person name="Ohkuma M."/>
        </authorList>
    </citation>
    <scope>NUCLEOTIDE SEQUENCE [LARGE SCALE GENOMIC DNA]</scope>
    <source>
        <strain evidence="8 9">NAS-02</strain>
    </source>
</reference>
<dbReference type="PROSITE" id="PS50850">
    <property type="entry name" value="MFS"/>
    <property type="match status" value="1"/>
</dbReference>
<feature type="transmembrane region" description="Helical" evidence="6">
    <location>
        <begin position="111"/>
        <end position="130"/>
    </location>
</feature>
<evidence type="ECO:0000313" key="9">
    <source>
        <dbReference type="Proteomes" id="UP000509448"/>
    </source>
</evidence>
<evidence type="ECO:0000256" key="3">
    <source>
        <dbReference type="ARBA" id="ARBA00022692"/>
    </source>
</evidence>
<evidence type="ECO:0000256" key="5">
    <source>
        <dbReference type="ARBA" id="ARBA00023136"/>
    </source>
</evidence>
<dbReference type="EMBL" id="AP018732">
    <property type="protein sequence ID" value="BBE42005.1"/>
    <property type="molecule type" value="Genomic_DNA"/>
</dbReference>
<dbReference type="Gene3D" id="1.20.1250.20">
    <property type="entry name" value="MFS general substrate transporter like domains"/>
    <property type="match status" value="1"/>
</dbReference>
<protein>
    <submittedName>
        <fullName evidence="8">Sugar transport related protein</fullName>
    </submittedName>
</protein>
<feature type="transmembrane region" description="Helical" evidence="6">
    <location>
        <begin position="31"/>
        <end position="51"/>
    </location>
</feature>
<feature type="transmembrane region" description="Helical" evidence="6">
    <location>
        <begin position="306"/>
        <end position="331"/>
    </location>
</feature>
<dbReference type="CDD" id="cd17316">
    <property type="entry name" value="MFS_SV2_like"/>
    <property type="match status" value="1"/>
</dbReference>
<dbReference type="GO" id="GO:0022857">
    <property type="term" value="F:transmembrane transporter activity"/>
    <property type="evidence" value="ECO:0007669"/>
    <property type="project" value="InterPro"/>
</dbReference>
<comment type="subcellular location">
    <subcellularLocation>
        <location evidence="1">Membrane</location>
        <topology evidence="1">Multi-pass membrane protein</topology>
    </subcellularLocation>
</comment>
<feature type="domain" description="Major facilitator superfamily (MFS) profile" evidence="7">
    <location>
        <begin position="38"/>
        <end position="492"/>
    </location>
</feature>
<feature type="transmembrane region" description="Helical" evidence="6">
    <location>
        <begin position="169"/>
        <end position="191"/>
    </location>
</feature>
<dbReference type="KEGG" id="ccai:NAS2_0616"/>
<name>A0A4P2VLH5_9ARCH</name>
<feature type="transmembrane region" description="Helical" evidence="6">
    <location>
        <begin position="211"/>
        <end position="234"/>
    </location>
</feature>
<dbReference type="SUPFAM" id="SSF103473">
    <property type="entry name" value="MFS general substrate transporter"/>
    <property type="match status" value="1"/>
</dbReference>
<dbReference type="Proteomes" id="UP000509448">
    <property type="component" value="Chromosome"/>
</dbReference>
<evidence type="ECO:0000256" key="4">
    <source>
        <dbReference type="ARBA" id="ARBA00022989"/>
    </source>
</evidence>
<feature type="transmembrane region" description="Helical" evidence="6">
    <location>
        <begin position="395"/>
        <end position="417"/>
    </location>
</feature>
<feature type="transmembrane region" description="Helical" evidence="6">
    <location>
        <begin position="437"/>
        <end position="457"/>
    </location>
</feature>
<feature type="transmembrane region" description="Helical" evidence="6">
    <location>
        <begin position="369"/>
        <end position="389"/>
    </location>
</feature>
<feature type="transmembrane region" description="Helical" evidence="6">
    <location>
        <begin position="80"/>
        <end position="99"/>
    </location>
</feature>
<accession>A0A4P2VLH5</accession>
<keyword evidence="4 6" id="KW-1133">Transmembrane helix</keyword>
<feature type="transmembrane region" description="Helical" evidence="6">
    <location>
        <begin position="343"/>
        <end position="362"/>
    </location>
</feature>
<evidence type="ECO:0000259" key="7">
    <source>
        <dbReference type="PROSITE" id="PS50850"/>
    </source>
</evidence>
<dbReference type="RefSeq" id="WP_174448284.1">
    <property type="nucleotide sequence ID" value="NZ_AP018732.1"/>
</dbReference>
<dbReference type="InterPro" id="IPR005829">
    <property type="entry name" value="Sugar_transporter_CS"/>
</dbReference>
<proteinExistence type="predicted"/>
<keyword evidence="2" id="KW-0813">Transport</keyword>
<organism evidence="8 9">
    <name type="scientific">Conexivisphaera calida</name>
    <dbReference type="NCBI Taxonomy" id="1874277"/>
    <lineage>
        <taxon>Archaea</taxon>
        <taxon>Nitrososphaerota</taxon>
        <taxon>Conexivisphaeria</taxon>
        <taxon>Conexivisphaerales</taxon>
        <taxon>Conexivisphaeraceae</taxon>
        <taxon>Conexivisphaera</taxon>
    </lineage>
</organism>
<dbReference type="InterPro" id="IPR020846">
    <property type="entry name" value="MFS_dom"/>
</dbReference>
<keyword evidence="9" id="KW-1185">Reference proteome</keyword>
<dbReference type="PROSITE" id="PS00216">
    <property type="entry name" value="SUGAR_TRANSPORT_1"/>
    <property type="match status" value="1"/>
</dbReference>
<dbReference type="AlphaFoldDB" id="A0A4P2VLH5"/>
<dbReference type="InterPro" id="IPR005828">
    <property type="entry name" value="MFS_sugar_transport-like"/>
</dbReference>
<dbReference type="PROSITE" id="PS00217">
    <property type="entry name" value="SUGAR_TRANSPORT_2"/>
    <property type="match status" value="1"/>
</dbReference>
<feature type="transmembrane region" description="Helical" evidence="6">
    <location>
        <begin position="469"/>
        <end position="486"/>
    </location>
</feature>
<dbReference type="Pfam" id="PF00083">
    <property type="entry name" value="Sugar_tr"/>
    <property type="match status" value="1"/>
</dbReference>
<sequence>MSSKVTDGSARDRDYLARAGQLLARLDRIPVWGLNYIFLGILGMGSLFTFFDIFNVNVSVIQAGSQIFGVPPTNPVFGEMVASIVAWNLIGYIIGALILGPMSDRVGRRNMLMITMLITGIGSLLNAFAFNYTSYLAARLLTGFGIGADLAVVNTYVGEVAPTSSRARHTSWIFVFSGIGAFLGIWIGLLLTTPAAPFPYGLPFALGGSGWFALNGWRLVFGIGALLAAAALLLRVELPESPRWLIAHGRLDDAEKVVKHLEDVASRRVGTLPPLPEVIHPAVLEKPSYRVSLRTIFGNRTYAIRWILLALMWVFAYWTVYTIAGILTTLLVEMGYQSSEAGMIVAVGMFGFLLSGVVAGLLGESAERFYWIPISAVLTITGAVVLGMAGLNLPLAFAGAALLMFAENLWVPIGYTWTAESFPTRARVTGFALADGVGHLGFFGSILVTSLTAAILSSDAPATYKSVEVLVLVALGLVIASIIAIVNRTATRGRRFEEISP</sequence>
<evidence type="ECO:0000313" key="8">
    <source>
        <dbReference type="EMBL" id="BBE42005.1"/>
    </source>
</evidence>
<dbReference type="PANTHER" id="PTHR23511">
    <property type="entry name" value="SYNAPTIC VESICLE GLYCOPROTEIN 2"/>
    <property type="match status" value="1"/>
</dbReference>
<evidence type="ECO:0000256" key="1">
    <source>
        <dbReference type="ARBA" id="ARBA00004141"/>
    </source>
</evidence>
<keyword evidence="3 6" id="KW-0812">Transmembrane</keyword>
<dbReference type="PANTHER" id="PTHR23511:SF34">
    <property type="entry name" value="SYNAPTIC VESICLE GLYCOPROTEIN 2"/>
    <property type="match status" value="1"/>
</dbReference>
<evidence type="ECO:0000256" key="6">
    <source>
        <dbReference type="SAM" id="Phobius"/>
    </source>
</evidence>
<dbReference type="GO" id="GO:0016020">
    <property type="term" value="C:membrane"/>
    <property type="evidence" value="ECO:0007669"/>
    <property type="project" value="UniProtKB-SubCell"/>
</dbReference>
<dbReference type="OrthoDB" id="117970at2157"/>
<keyword evidence="8" id="KW-0762">Sugar transport</keyword>
<keyword evidence="5 6" id="KW-0472">Membrane</keyword>
<dbReference type="InterPro" id="IPR036259">
    <property type="entry name" value="MFS_trans_sf"/>
</dbReference>
<feature type="transmembrane region" description="Helical" evidence="6">
    <location>
        <begin position="136"/>
        <end position="157"/>
    </location>
</feature>
<gene>
    <name evidence="8" type="ORF">NAS2_0616</name>
</gene>
<evidence type="ECO:0000256" key="2">
    <source>
        <dbReference type="ARBA" id="ARBA00022448"/>
    </source>
</evidence>